<feature type="region of interest" description="Disordered" evidence="1">
    <location>
        <begin position="19"/>
        <end position="57"/>
    </location>
</feature>
<feature type="compositionally biased region" description="Polar residues" evidence="1">
    <location>
        <begin position="166"/>
        <end position="209"/>
    </location>
</feature>
<dbReference type="EMBL" id="CM001219">
    <property type="protein sequence ID" value="KEH35365.1"/>
    <property type="molecule type" value="Genomic_DNA"/>
</dbReference>
<evidence type="ECO:0000313" key="3">
    <source>
        <dbReference type="EMBL" id="RHN69501.1"/>
    </source>
</evidence>
<dbReference type="EnsemblPlants" id="KEH35365">
    <property type="protein sequence ID" value="KEH35365"/>
    <property type="gene ID" value="MTR_3g088735"/>
</dbReference>
<evidence type="ECO:0000313" key="5">
    <source>
        <dbReference type="Proteomes" id="UP000002051"/>
    </source>
</evidence>
<dbReference type="Gramene" id="rna17980">
    <property type="protein sequence ID" value="RHN69501.1"/>
    <property type="gene ID" value="gene17980"/>
</dbReference>
<sequence length="274" mass="30192">MGSCISKCRPNKHSLNHFNKDKLVISHQPPPTPTTLLHSSNKISPSPPSPTSSISSFTCTTSKTISSASSFSSTNSSSLSSKDRSFSNDFLWSCYKENPHIITRINSLTKPTPQPKKIINPSPTKQNMPQKRVRSNSPTNLTRQKSFRKEVEPQLPLRPNRMLGSPSPSRRFNGSVVSTTISDNSVSKRMSNSPKASVAHSSRSVNSTSIRKESVRAAAISPNNSLRRVQSSGLSLRHRETVVKDVISGNHHNIDSIMEDIDNPLISLDCFIFL</sequence>
<protein>
    <submittedName>
        <fullName evidence="2 4">Uncharacterized protein</fullName>
    </submittedName>
</protein>
<dbReference type="AlphaFoldDB" id="A0A072VB49"/>
<reference evidence="2 5" key="2">
    <citation type="journal article" date="2014" name="BMC Genomics">
        <title>An improved genome release (version Mt4.0) for the model legume Medicago truncatula.</title>
        <authorList>
            <person name="Tang H."/>
            <person name="Krishnakumar V."/>
            <person name="Bidwell S."/>
            <person name="Rosen B."/>
            <person name="Chan A."/>
            <person name="Zhou S."/>
            <person name="Gentzbittel L."/>
            <person name="Childs K.L."/>
            <person name="Yandell M."/>
            <person name="Gundlach H."/>
            <person name="Mayer K.F."/>
            <person name="Schwartz D.C."/>
            <person name="Town C.D."/>
        </authorList>
    </citation>
    <scope>GENOME REANNOTATION</scope>
    <source>
        <strain evidence="2">A17</strain>
        <strain evidence="4 5">cv. Jemalong A17</strain>
    </source>
</reference>
<organism evidence="2 5">
    <name type="scientific">Medicago truncatula</name>
    <name type="common">Barrel medic</name>
    <name type="synonym">Medicago tribuloides</name>
    <dbReference type="NCBI Taxonomy" id="3880"/>
    <lineage>
        <taxon>Eukaryota</taxon>
        <taxon>Viridiplantae</taxon>
        <taxon>Streptophyta</taxon>
        <taxon>Embryophyta</taxon>
        <taxon>Tracheophyta</taxon>
        <taxon>Spermatophyta</taxon>
        <taxon>Magnoliopsida</taxon>
        <taxon>eudicotyledons</taxon>
        <taxon>Gunneridae</taxon>
        <taxon>Pentapetalae</taxon>
        <taxon>rosids</taxon>
        <taxon>fabids</taxon>
        <taxon>Fabales</taxon>
        <taxon>Fabaceae</taxon>
        <taxon>Papilionoideae</taxon>
        <taxon>50 kb inversion clade</taxon>
        <taxon>NPAAA clade</taxon>
        <taxon>Hologalegina</taxon>
        <taxon>IRL clade</taxon>
        <taxon>Trifolieae</taxon>
        <taxon>Medicago</taxon>
    </lineage>
</organism>
<proteinExistence type="predicted"/>
<reference evidence="4" key="3">
    <citation type="submission" date="2015-04" db="UniProtKB">
        <authorList>
            <consortium name="EnsemblPlants"/>
        </authorList>
    </citation>
    <scope>IDENTIFICATION</scope>
    <source>
        <strain evidence="4">cv. Jemalong A17</strain>
    </source>
</reference>
<name>A0A072VB49_MEDTR</name>
<evidence type="ECO:0000256" key="1">
    <source>
        <dbReference type="SAM" id="MobiDB-lite"/>
    </source>
</evidence>
<dbReference type="PANTHER" id="PTHR33871:SF18">
    <property type="entry name" value="F24J8.12 PROTEIN"/>
    <property type="match status" value="1"/>
</dbReference>
<dbReference type="EMBL" id="PSQE01000003">
    <property type="protein sequence ID" value="RHN69501.1"/>
    <property type="molecule type" value="Genomic_DNA"/>
</dbReference>
<evidence type="ECO:0000313" key="4">
    <source>
        <dbReference type="EnsemblPlants" id="KEH35365"/>
    </source>
</evidence>
<reference evidence="2 5" key="1">
    <citation type="journal article" date="2011" name="Nature">
        <title>The Medicago genome provides insight into the evolution of rhizobial symbioses.</title>
        <authorList>
            <person name="Young N.D."/>
            <person name="Debelle F."/>
            <person name="Oldroyd G.E."/>
            <person name="Geurts R."/>
            <person name="Cannon S.B."/>
            <person name="Udvardi M.K."/>
            <person name="Benedito V.A."/>
            <person name="Mayer K.F."/>
            <person name="Gouzy J."/>
            <person name="Schoof H."/>
            <person name="Van de Peer Y."/>
            <person name="Proost S."/>
            <person name="Cook D.R."/>
            <person name="Meyers B.C."/>
            <person name="Spannagl M."/>
            <person name="Cheung F."/>
            <person name="De Mita S."/>
            <person name="Krishnakumar V."/>
            <person name="Gundlach H."/>
            <person name="Zhou S."/>
            <person name="Mudge J."/>
            <person name="Bharti A.K."/>
            <person name="Murray J.D."/>
            <person name="Naoumkina M.A."/>
            <person name="Rosen B."/>
            <person name="Silverstein K.A."/>
            <person name="Tang H."/>
            <person name="Rombauts S."/>
            <person name="Zhao P.X."/>
            <person name="Zhou P."/>
            <person name="Barbe V."/>
            <person name="Bardou P."/>
            <person name="Bechner M."/>
            <person name="Bellec A."/>
            <person name="Berger A."/>
            <person name="Berges H."/>
            <person name="Bidwell S."/>
            <person name="Bisseling T."/>
            <person name="Choisne N."/>
            <person name="Couloux A."/>
            <person name="Denny R."/>
            <person name="Deshpande S."/>
            <person name="Dai X."/>
            <person name="Doyle J.J."/>
            <person name="Dudez A.M."/>
            <person name="Farmer A.D."/>
            <person name="Fouteau S."/>
            <person name="Franken C."/>
            <person name="Gibelin C."/>
            <person name="Gish J."/>
            <person name="Goldstein S."/>
            <person name="Gonzalez A.J."/>
            <person name="Green P.J."/>
            <person name="Hallab A."/>
            <person name="Hartog M."/>
            <person name="Hua A."/>
            <person name="Humphray S.J."/>
            <person name="Jeong D.H."/>
            <person name="Jing Y."/>
            <person name="Jocker A."/>
            <person name="Kenton S.M."/>
            <person name="Kim D.J."/>
            <person name="Klee K."/>
            <person name="Lai H."/>
            <person name="Lang C."/>
            <person name="Lin S."/>
            <person name="Macmil S.L."/>
            <person name="Magdelenat G."/>
            <person name="Matthews L."/>
            <person name="McCorrison J."/>
            <person name="Monaghan E.L."/>
            <person name="Mun J.H."/>
            <person name="Najar F.Z."/>
            <person name="Nicholson C."/>
            <person name="Noirot C."/>
            <person name="O'Bleness M."/>
            <person name="Paule C.R."/>
            <person name="Poulain J."/>
            <person name="Prion F."/>
            <person name="Qin B."/>
            <person name="Qu C."/>
            <person name="Retzel E.F."/>
            <person name="Riddle C."/>
            <person name="Sallet E."/>
            <person name="Samain S."/>
            <person name="Samson N."/>
            <person name="Sanders I."/>
            <person name="Saurat O."/>
            <person name="Scarpelli C."/>
            <person name="Schiex T."/>
            <person name="Segurens B."/>
            <person name="Severin A.J."/>
            <person name="Sherrier D.J."/>
            <person name="Shi R."/>
            <person name="Sims S."/>
            <person name="Singer S.R."/>
            <person name="Sinharoy S."/>
            <person name="Sterck L."/>
            <person name="Viollet A."/>
            <person name="Wang B.B."/>
            <person name="Wang K."/>
            <person name="Wang M."/>
            <person name="Wang X."/>
            <person name="Warfsmann J."/>
            <person name="Weissenbach J."/>
            <person name="White D.D."/>
            <person name="White J.D."/>
            <person name="Wiley G.B."/>
            <person name="Wincker P."/>
            <person name="Xing Y."/>
            <person name="Yang L."/>
            <person name="Yao Z."/>
            <person name="Ying F."/>
            <person name="Zhai J."/>
            <person name="Zhou L."/>
            <person name="Zuber A."/>
            <person name="Denarie J."/>
            <person name="Dixon R.A."/>
            <person name="May G.D."/>
            <person name="Schwartz D.C."/>
            <person name="Rogers J."/>
            <person name="Quetier F."/>
            <person name="Town C.D."/>
            <person name="Roe B.A."/>
        </authorList>
    </citation>
    <scope>NUCLEOTIDE SEQUENCE [LARGE SCALE GENOMIC DNA]</scope>
    <source>
        <strain evidence="2">A17</strain>
        <strain evidence="4 5">cv. Jemalong A17</strain>
    </source>
</reference>
<dbReference type="Proteomes" id="UP000002051">
    <property type="component" value="Chromosome 3"/>
</dbReference>
<dbReference type="PANTHER" id="PTHR33871">
    <property type="entry name" value="OS05G0503100 PROTEIN-RELATED"/>
    <property type="match status" value="1"/>
</dbReference>
<reference evidence="3" key="4">
    <citation type="journal article" date="2018" name="Nat. Plants">
        <title>Whole-genome landscape of Medicago truncatula symbiotic genes.</title>
        <authorList>
            <person name="Pecrix Y."/>
            <person name="Gamas P."/>
            <person name="Carrere S."/>
        </authorList>
    </citation>
    <scope>NUCLEOTIDE SEQUENCE</scope>
    <source>
        <tissue evidence="3">Leaves</tissue>
    </source>
</reference>
<accession>A0A072VB49</accession>
<dbReference type="OrthoDB" id="1745046at2759"/>
<gene>
    <name evidence="4" type="primary">25489721</name>
    <name evidence="2" type="ordered locus">MTR_3g088735</name>
    <name evidence="3" type="ORF">MtrunA17_Chr3g0125411</name>
</gene>
<dbReference type="HOGENOM" id="CLU_1016941_0_0_1"/>
<evidence type="ECO:0000313" key="2">
    <source>
        <dbReference type="EMBL" id="KEH35365.1"/>
    </source>
</evidence>
<keyword evidence="5" id="KW-1185">Reference proteome</keyword>
<feature type="region of interest" description="Disordered" evidence="1">
    <location>
        <begin position="107"/>
        <end position="212"/>
    </location>
</feature>
<dbReference type="Proteomes" id="UP000265566">
    <property type="component" value="Chromosome 3"/>
</dbReference>
<feature type="compositionally biased region" description="Polar residues" evidence="1">
    <location>
        <begin position="121"/>
        <end position="144"/>
    </location>
</feature>
<dbReference type="KEGG" id="mtr:25489721"/>